<reference evidence="1" key="2">
    <citation type="submission" date="2020-09" db="EMBL/GenBank/DDBJ databases">
        <authorList>
            <person name="Sun Q."/>
            <person name="Ohkuma M."/>
        </authorList>
    </citation>
    <scope>NUCLEOTIDE SEQUENCE</scope>
    <source>
        <strain evidence="1">JCM 3091</strain>
    </source>
</reference>
<evidence type="ECO:0000313" key="1">
    <source>
        <dbReference type="EMBL" id="GGK17177.1"/>
    </source>
</evidence>
<organism evidence="1 2">
    <name type="scientific">Pilimelia terevasa</name>
    <dbReference type="NCBI Taxonomy" id="53372"/>
    <lineage>
        <taxon>Bacteria</taxon>
        <taxon>Bacillati</taxon>
        <taxon>Actinomycetota</taxon>
        <taxon>Actinomycetes</taxon>
        <taxon>Micromonosporales</taxon>
        <taxon>Micromonosporaceae</taxon>
        <taxon>Pilimelia</taxon>
    </lineage>
</organism>
<name>A0A8J3BFA2_9ACTN</name>
<reference evidence="1" key="1">
    <citation type="journal article" date="2014" name="Int. J. Syst. Evol. Microbiol.">
        <title>Complete genome sequence of Corynebacterium casei LMG S-19264T (=DSM 44701T), isolated from a smear-ripened cheese.</title>
        <authorList>
            <consortium name="US DOE Joint Genome Institute (JGI-PGF)"/>
            <person name="Walter F."/>
            <person name="Albersmeier A."/>
            <person name="Kalinowski J."/>
            <person name="Ruckert C."/>
        </authorList>
    </citation>
    <scope>NUCLEOTIDE SEQUENCE</scope>
    <source>
        <strain evidence="1">JCM 3091</strain>
    </source>
</reference>
<comment type="caution">
    <text evidence="1">The sequence shown here is derived from an EMBL/GenBank/DDBJ whole genome shotgun (WGS) entry which is preliminary data.</text>
</comment>
<dbReference type="RefSeq" id="WP_189112726.1">
    <property type="nucleotide sequence ID" value="NZ_BMQC01000002.1"/>
</dbReference>
<dbReference type="AlphaFoldDB" id="A0A8J3BFA2"/>
<accession>A0A8J3BFA2</accession>
<dbReference type="EMBL" id="BMQC01000002">
    <property type="protein sequence ID" value="GGK17177.1"/>
    <property type="molecule type" value="Genomic_DNA"/>
</dbReference>
<proteinExistence type="predicted"/>
<sequence length="79" mass="8030">MTEMTPAQTAAALLADLGATDGTDRVALAQAWATLAVAEELAALRAQGGGIAAAVDRLDGTDSSIRQIVNTLHAMANRP</sequence>
<gene>
    <name evidence="1" type="ORF">GCM10010124_07160</name>
</gene>
<keyword evidence="2" id="KW-1185">Reference proteome</keyword>
<evidence type="ECO:0000313" key="2">
    <source>
        <dbReference type="Proteomes" id="UP000662200"/>
    </source>
</evidence>
<dbReference type="Proteomes" id="UP000662200">
    <property type="component" value="Unassembled WGS sequence"/>
</dbReference>
<protein>
    <submittedName>
        <fullName evidence="1">Uncharacterized protein</fullName>
    </submittedName>
</protein>